<dbReference type="AlphaFoldDB" id="A0A8J7MES0"/>
<organism evidence="2 3">
    <name type="scientific">Persicirhabdus sediminis</name>
    <dbReference type="NCBI Taxonomy" id="454144"/>
    <lineage>
        <taxon>Bacteria</taxon>
        <taxon>Pseudomonadati</taxon>
        <taxon>Verrucomicrobiota</taxon>
        <taxon>Verrucomicrobiia</taxon>
        <taxon>Verrucomicrobiales</taxon>
        <taxon>Verrucomicrobiaceae</taxon>
        <taxon>Persicirhabdus</taxon>
    </lineage>
</organism>
<keyword evidence="3" id="KW-1185">Reference proteome</keyword>
<dbReference type="RefSeq" id="WP_200310538.1">
    <property type="nucleotide sequence ID" value="NZ_JAENIM010000022.1"/>
</dbReference>
<sequence length="248" mass="28194">MNVPNTKDLPYNTSIALMELCKKVGAQYSWNQQGGVLIETNYHKSEELIERVITMTNNMVTSYKQVTRAPRELVFGFSKLNLLIVIEEEMQVTLIFNTDIEQIDKVVRLVREFIANDLKQSAEKSPEKPAWQEDIQPIDLPELAEPTNLAEASTELQDTQSKEDSEEPAISWSTLEPEIQLLLSRVMNSAQADKLITRQIQKNTNEQGELTVDADALAYQIIDCVPHKGRRKALNSEFSDILSTFTQH</sequence>
<evidence type="ECO:0000313" key="2">
    <source>
        <dbReference type="EMBL" id="MBK1790504.1"/>
    </source>
</evidence>
<feature type="compositionally biased region" description="Polar residues" evidence="1">
    <location>
        <begin position="150"/>
        <end position="159"/>
    </location>
</feature>
<evidence type="ECO:0000313" key="3">
    <source>
        <dbReference type="Proteomes" id="UP000624703"/>
    </source>
</evidence>
<gene>
    <name evidence="2" type="ORF">JIN82_04955</name>
</gene>
<reference evidence="2" key="1">
    <citation type="submission" date="2021-01" db="EMBL/GenBank/DDBJ databases">
        <title>Modified the classification status of verrucomicrobia.</title>
        <authorList>
            <person name="Feng X."/>
        </authorList>
    </citation>
    <scope>NUCLEOTIDE SEQUENCE</scope>
    <source>
        <strain evidence="2">_KCTC 22039</strain>
    </source>
</reference>
<dbReference type="EMBL" id="JAENIM010000022">
    <property type="protein sequence ID" value="MBK1790504.1"/>
    <property type="molecule type" value="Genomic_DNA"/>
</dbReference>
<protein>
    <submittedName>
        <fullName evidence="2">Uncharacterized protein</fullName>
    </submittedName>
</protein>
<dbReference type="Proteomes" id="UP000624703">
    <property type="component" value="Unassembled WGS sequence"/>
</dbReference>
<name>A0A8J7MES0_9BACT</name>
<proteinExistence type="predicted"/>
<comment type="caution">
    <text evidence="2">The sequence shown here is derived from an EMBL/GenBank/DDBJ whole genome shotgun (WGS) entry which is preliminary data.</text>
</comment>
<evidence type="ECO:0000256" key="1">
    <source>
        <dbReference type="SAM" id="MobiDB-lite"/>
    </source>
</evidence>
<feature type="region of interest" description="Disordered" evidence="1">
    <location>
        <begin position="150"/>
        <end position="170"/>
    </location>
</feature>
<accession>A0A8J7MES0</accession>